<evidence type="ECO:0000313" key="1">
    <source>
        <dbReference type="EMBL" id="KAF3510560.1"/>
    </source>
</evidence>
<dbReference type="EMBL" id="QGKX02001521">
    <property type="protein sequence ID" value="KAF3510560.1"/>
    <property type="molecule type" value="Genomic_DNA"/>
</dbReference>
<organism evidence="1 2">
    <name type="scientific">Brassica cretica</name>
    <name type="common">Mustard</name>
    <dbReference type="NCBI Taxonomy" id="69181"/>
    <lineage>
        <taxon>Eukaryota</taxon>
        <taxon>Viridiplantae</taxon>
        <taxon>Streptophyta</taxon>
        <taxon>Embryophyta</taxon>
        <taxon>Tracheophyta</taxon>
        <taxon>Spermatophyta</taxon>
        <taxon>Magnoliopsida</taxon>
        <taxon>eudicotyledons</taxon>
        <taxon>Gunneridae</taxon>
        <taxon>Pentapetalae</taxon>
        <taxon>rosids</taxon>
        <taxon>malvids</taxon>
        <taxon>Brassicales</taxon>
        <taxon>Brassicaceae</taxon>
        <taxon>Brassiceae</taxon>
        <taxon>Brassica</taxon>
    </lineage>
</organism>
<dbReference type="Proteomes" id="UP000712600">
    <property type="component" value="Unassembled WGS sequence"/>
</dbReference>
<accession>A0A8S9P5T2</accession>
<protein>
    <submittedName>
        <fullName evidence="1">Uncharacterized protein</fullName>
    </submittedName>
</protein>
<sequence>MIVSGMIVLSHIWKVWNLHLGDDACLRNRTTAACQEALEVNGCDIADVEVIQLLSYQGAAMVDGTWISRSGKQSSSNVARVMYV</sequence>
<proteinExistence type="predicted"/>
<reference evidence="1" key="1">
    <citation type="submission" date="2019-12" db="EMBL/GenBank/DDBJ databases">
        <title>Genome sequencing and annotation of Brassica cretica.</title>
        <authorList>
            <person name="Studholme D.J."/>
            <person name="Sarris P."/>
        </authorList>
    </citation>
    <scope>NUCLEOTIDE SEQUENCE</scope>
    <source>
        <strain evidence="1">PFS-109/04</strain>
        <tissue evidence="1">Leaf</tissue>
    </source>
</reference>
<dbReference type="AlphaFoldDB" id="A0A8S9P5T2"/>
<name>A0A8S9P5T2_BRACR</name>
<gene>
    <name evidence="1" type="ORF">F2Q69_00003709</name>
</gene>
<evidence type="ECO:0000313" key="2">
    <source>
        <dbReference type="Proteomes" id="UP000712600"/>
    </source>
</evidence>
<comment type="caution">
    <text evidence="1">The sequence shown here is derived from an EMBL/GenBank/DDBJ whole genome shotgun (WGS) entry which is preliminary data.</text>
</comment>